<dbReference type="AlphaFoldDB" id="A0A4Y2VGR5"/>
<evidence type="ECO:0000313" key="1">
    <source>
        <dbReference type="EMBL" id="GBO23792.1"/>
    </source>
</evidence>
<gene>
    <name evidence="1" type="ORF">AVEN_63325_1</name>
</gene>
<dbReference type="EMBL" id="BGPR01046823">
    <property type="protein sequence ID" value="GBO23792.1"/>
    <property type="molecule type" value="Genomic_DNA"/>
</dbReference>
<name>A0A4Y2VGR5_ARAVE</name>
<keyword evidence="2" id="KW-1185">Reference proteome</keyword>
<accession>A0A4Y2VGR5</accession>
<sequence length="108" mass="12643">MTPLPLLSLTTIEKGRLQYGRSIHHGDQRAKSRTKVFPNHVTLMKPQMFSDESKTQYHFQNNHTGQRLGPFPFILITKSTSLRTWKLNVSSTIRIKKKSFCRMKWLNV</sequence>
<comment type="caution">
    <text evidence="1">The sequence shown here is derived from an EMBL/GenBank/DDBJ whole genome shotgun (WGS) entry which is preliminary data.</text>
</comment>
<reference evidence="1 2" key="1">
    <citation type="journal article" date="2019" name="Sci. Rep.">
        <title>Orb-weaving spider Araneus ventricosus genome elucidates the spidroin gene catalogue.</title>
        <authorList>
            <person name="Kono N."/>
            <person name="Nakamura H."/>
            <person name="Ohtoshi R."/>
            <person name="Moran D.A.P."/>
            <person name="Shinohara A."/>
            <person name="Yoshida Y."/>
            <person name="Fujiwara M."/>
            <person name="Mori M."/>
            <person name="Tomita M."/>
            <person name="Arakawa K."/>
        </authorList>
    </citation>
    <scope>NUCLEOTIDE SEQUENCE [LARGE SCALE GENOMIC DNA]</scope>
</reference>
<proteinExistence type="predicted"/>
<dbReference type="Proteomes" id="UP000499080">
    <property type="component" value="Unassembled WGS sequence"/>
</dbReference>
<evidence type="ECO:0000313" key="2">
    <source>
        <dbReference type="Proteomes" id="UP000499080"/>
    </source>
</evidence>
<protein>
    <submittedName>
        <fullName evidence="1">Uncharacterized protein</fullName>
    </submittedName>
</protein>
<organism evidence="1 2">
    <name type="scientific">Araneus ventricosus</name>
    <name type="common">Orbweaver spider</name>
    <name type="synonym">Epeira ventricosa</name>
    <dbReference type="NCBI Taxonomy" id="182803"/>
    <lineage>
        <taxon>Eukaryota</taxon>
        <taxon>Metazoa</taxon>
        <taxon>Ecdysozoa</taxon>
        <taxon>Arthropoda</taxon>
        <taxon>Chelicerata</taxon>
        <taxon>Arachnida</taxon>
        <taxon>Araneae</taxon>
        <taxon>Araneomorphae</taxon>
        <taxon>Entelegynae</taxon>
        <taxon>Araneoidea</taxon>
        <taxon>Araneidae</taxon>
        <taxon>Araneus</taxon>
    </lineage>
</organism>